<accession>A0A840RJL4</accession>
<dbReference type="Pfam" id="PF08327">
    <property type="entry name" value="AHSA1"/>
    <property type="match status" value="1"/>
</dbReference>
<feature type="domain" description="Activator of Hsp90 ATPase homologue 1/2-like C-terminal" evidence="2">
    <location>
        <begin position="20"/>
        <end position="158"/>
    </location>
</feature>
<organism evidence="3 4">
    <name type="scientific">Silvimonas terrae</name>
    <dbReference type="NCBI Taxonomy" id="300266"/>
    <lineage>
        <taxon>Bacteria</taxon>
        <taxon>Pseudomonadati</taxon>
        <taxon>Pseudomonadota</taxon>
        <taxon>Betaproteobacteria</taxon>
        <taxon>Neisseriales</taxon>
        <taxon>Chitinibacteraceae</taxon>
        <taxon>Silvimonas</taxon>
    </lineage>
</organism>
<sequence length="168" mass="18922">MNKLFAINPATDFVLERQIDAPIHLVWEVLTKPEHLKVWYMPKAWGAVSHCEMDVRPGGMLSIDITTADGQTFPNLGCFVEVIPMERLVWTSMLFPGFRPAVFDDIPITAIMTLHSSGGGTRYVFTALHRNEADFRQNKESGWQEGTSIAMDQLVAHVNSLRQFTIST</sequence>
<dbReference type="EMBL" id="JACHHN010000007">
    <property type="protein sequence ID" value="MBB5192496.1"/>
    <property type="molecule type" value="Genomic_DNA"/>
</dbReference>
<dbReference type="Gene3D" id="3.30.530.20">
    <property type="match status" value="1"/>
</dbReference>
<keyword evidence="4" id="KW-1185">Reference proteome</keyword>
<proteinExistence type="inferred from homology"/>
<protein>
    <submittedName>
        <fullName evidence="3">Uncharacterized protein YndB with AHSA1/START domain</fullName>
    </submittedName>
</protein>
<reference evidence="3 4" key="1">
    <citation type="submission" date="2020-08" db="EMBL/GenBank/DDBJ databases">
        <title>Genomic Encyclopedia of Type Strains, Phase IV (KMG-IV): sequencing the most valuable type-strain genomes for metagenomic binning, comparative biology and taxonomic classification.</title>
        <authorList>
            <person name="Goeker M."/>
        </authorList>
    </citation>
    <scope>NUCLEOTIDE SEQUENCE [LARGE SCALE GENOMIC DNA]</scope>
    <source>
        <strain evidence="3 4">DSM 18233</strain>
    </source>
</reference>
<comment type="similarity">
    <text evidence="1">Belongs to the AHA1 family.</text>
</comment>
<comment type="caution">
    <text evidence="3">The sequence shown here is derived from an EMBL/GenBank/DDBJ whole genome shotgun (WGS) entry which is preliminary data.</text>
</comment>
<evidence type="ECO:0000259" key="2">
    <source>
        <dbReference type="Pfam" id="PF08327"/>
    </source>
</evidence>
<dbReference type="RefSeq" id="WP_184102175.1">
    <property type="nucleotide sequence ID" value="NZ_JACHHN010000007.1"/>
</dbReference>
<evidence type="ECO:0000256" key="1">
    <source>
        <dbReference type="ARBA" id="ARBA00006817"/>
    </source>
</evidence>
<evidence type="ECO:0000313" key="3">
    <source>
        <dbReference type="EMBL" id="MBB5192496.1"/>
    </source>
</evidence>
<dbReference type="SUPFAM" id="SSF55961">
    <property type="entry name" value="Bet v1-like"/>
    <property type="match status" value="1"/>
</dbReference>
<dbReference type="InterPro" id="IPR013538">
    <property type="entry name" value="ASHA1/2-like_C"/>
</dbReference>
<dbReference type="AlphaFoldDB" id="A0A840RJL4"/>
<dbReference type="Proteomes" id="UP000543030">
    <property type="component" value="Unassembled WGS sequence"/>
</dbReference>
<name>A0A840RJL4_9NEIS</name>
<dbReference type="InterPro" id="IPR023393">
    <property type="entry name" value="START-like_dom_sf"/>
</dbReference>
<evidence type="ECO:0000313" key="4">
    <source>
        <dbReference type="Proteomes" id="UP000543030"/>
    </source>
</evidence>
<gene>
    <name evidence="3" type="ORF">HNQ50_003240</name>
</gene>